<feature type="domain" description="Peptidase M24" evidence="1">
    <location>
        <begin position="145"/>
        <end position="376"/>
    </location>
</feature>
<dbReference type="InterPro" id="IPR050659">
    <property type="entry name" value="Peptidase_M24B"/>
</dbReference>
<dbReference type="CDD" id="cd01066">
    <property type="entry name" value="APP_MetAP"/>
    <property type="match status" value="1"/>
</dbReference>
<dbReference type="SUPFAM" id="SSF55920">
    <property type="entry name" value="Creatinase/aminopeptidase"/>
    <property type="match status" value="1"/>
</dbReference>
<dbReference type="SUPFAM" id="SSF53092">
    <property type="entry name" value="Creatinase/prolidase N-terminal domain"/>
    <property type="match status" value="1"/>
</dbReference>
<dbReference type="Pfam" id="PF00557">
    <property type="entry name" value="Peptidase_M24"/>
    <property type="match status" value="1"/>
</dbReference>
<evidence type="ECO:0000313" key="4">
    <source>
        <dbReference type="Proteomes" id="UP000463470"/>
    </source>
</evidence>
<dbReference type="InterPro" id="IPR000587">
    <property type="entry name" value="Creatinase_N"/>
</dbReference>
<dbReference type="PANTHER" id="PTHR46112">
    <property type="entry name" value="AMINOPEPTIDASE"/>
    <property type="match status" value="1"/>
</dbReference>
<comment type="caution">
    <text evidence="3">The sequence shown here is derived from an EMBL/GenBank/DDBJ whole genome shotgun (WGS) entry which is preliminary data.</text>
</comment>
<evidence type="ECO:0000259" key="2">
    <source>
        <dbReference type="Pfam" id="PF01321"/>
    </source>
</evidence>
<name>A0A845L6Y9_9FIRM</name>
<dbReference type="Gene3D" id="3.40.350.10">
    <property type="entry name" value="Creatinase/prolidase N-terminal domain"/>
    <property type="match status" value="1"/>
</dbReference>
<dbReference type="AlphaFoldDB" id="A0A845L6Y9"/>
<gene>
    <name evidence="3" type="ORF">GTO91_11975</name>
</gene>
<dbReference type="Proteomes" id="UP000463470">
    <property type="component" value="Unassembled WGS sequence"/>
</dbReference>
<dbReference type="InterPro" id="IPR036005">
    <property type="entry name" value="Creatinase/aminopeptidase-like"/>
</dbReference>
<dbReference type="Pfam" id="PF01321">
    <property type="entry name" value="Creatinase_N"/>
    <property type="match status" value="1"/>
</dbReference>
<dbReference type="EMBL" id="WXEY01000013">
    <property type="protein sequence ID" value="MZP30430.1"/>
    <property type="molecule type" value="Genomic_DNA"/>
</dbReference>
<evidence type="ECO:0000259" key="1">
    <source>
        <dbReference type="Pfam" id="PF00557"/>
    </source>
</evidence>
<reference evidence="3 4" key="1">
    <citation type="submission" date="2020-01" db="EMBL/GenBank/DDBJ databases">
        <title>Whole-genome sequence of Heliobacterium undosum DSM 13378.</title>
        <authorList>
            <person name="Kyndt J.A."/>
            <person name="Meyer T.E."/>
        </authorList>
    </citation>
    <scope>NUCLEOTIDE SEQUENCE [LARGE SCALE GENOMIC DNA]</scope>
    <source>
        <strain evidence="3 4">DSM 13378</strain>
    </source>
</reference>
<organism evidence="3 4">
    <name type="scientific">Heliomicrobium undosum</name>
    <dbReference type="NCBI Taxonomy" id="121734"/>
    <lineage>
        <taxon>Bacteria</taxon>
        <taxon>Bacillati</taxon>
        <taxon>Bacillota</taxon>
        <taxon>Clostridia</taxon>
        <taxon>Eubacteriales</taxon>
        <taxon>Heliobacteriaceae</taxon>
        <taxon>Heliomicrobium</taxon>
    </lineage>
</organism>
<dbReference type="InterPro" id="IPR029149">
    <property type="entry name" value="Creatin/AminoP/Spt16_N"/>
</dbReference>
<evidence type="ECO:0000313" key="3">
    <source>
        <dbReference type="EMBL" id="MZP30430.1"/>
    </source>
</evidence>
<accession>A0A845L6Y9</accession>
<dbReference type="InterPro" id="IPR000994">
    <property type="entry name" value="Pept_M24"/>
</dbReference>
<proteinExistence type="predicted"/>
<keyword evidence="4" id="KW-1185">Reference proteome</keyword>
<feature type="domain" description="Creatinase N-terminal" evidence="2">
    <location>
        <begin position="12"/>
        <end position="137"/>
    </location>
</feature>
<dbReference type="Gene3D" id="3.90.230.10">
    <property type="entry name" value="Creatinase/methionine aminopeptidase superfamily"/>
    <property type="match status" value="1"/>
</dbReference>
<dbReference type="OrthoDB" id="9806388at2"/>
<dbReference type="RefSeq" id="WP_161258951.1">
    <property type="nucleotide sequence ID" value="NZ_WXEY01000013.1"/>
</dbReference>
<dbReference type="PANTHER" id="PTHR46112:SF2">
    <property type="entry name" value="XAA-PRO AMINOPEPTIDASE P-RELATED"/>
    <property type="match status" value="1"/>
</dbReference>
<sequence>MRYTPADELQRRIARFQSMLCQKGLDGALIVQNADLFYFSGTIQRAHLYIPAEGKALLMVKRNLERARQESALEQIVPLDNPKELPAMLDAYGFGVPARLGLELDVLPVVHFQRYQKLFAASRLEDASGLIRTARAVKTPFELERLAEAAELCRIVFGSVPQWLREGMTELELAAEVEACFRRHGHQGLTRTRGFNMDISYGHTLSGANLAMPSFFEGPIGGVGLNPSFTMGSGTKAIGRDEPIMVDQVGVIDGYGVDKSRVFCMGRLPAHLERAHSVALEILAGIREKARPGVTGGELFDYALQKAKDYGLADHFMGHKEKVAFVGHGVGIELDELPVLAKGVGMALEEGMVFALEPKFVFPEGAVGIEDTLVVRANGLETITLFDEGIIYLP</sequence>
<protein>
    <submittedName>
        <fullName evidence="3">M24 family metallopeptidase</fullName>
    </submittedName>
</protein>